<keyword evidence="2 5" id="KW-0255">Endonuclease</keyword>
<dbReference type="Gene3D" id="3.40.600.10">
    <property type="entry name" value="DNA mismatch repair MutH/Restriction endonuclease, type II"/>
    <property type="match status" value="1"/>
</dbReference>
<reference evidence="5 6" key="1">
    <citation type="submission" date="2020-03" db="EMBL/GenBank/DDBJ databases">
        <title>Tamlana sp. nov, isolated from XXX.</title>
        <authorList>
            <person name="Cao W.R."/>
        </authorList>
    </citation>
    <scope>NUCLEOTIDE SEQUENCE [LARGE SCALE GENOMIC DNA]</scope>
    <source>
        <strain evidence="5 6">HST1-43</strain>
    </source>
</reference>
<proteinExistence type="predicted"/>
<dbReference type="CDD" id="cd22323">
    <property type="entry name" value="EcoRV-like"/>
    <property type="match status" value="1"/>
</dbReference>
<dbReference type="InterPro" id="IPR037057">
    <property type="entry name" value="DNA_rep_MutH/T2_RE_sf"/>
</dbReference>
<dbReference type="GO" id="GO:0004519">
    <property type="term" value="F:endonuclease activity"/>
    <property type="evidence" value="ECO:0007669"/>
    <property type="project" value="UniProtKB-KW"/>
</dbReference>
<dbReference type="SUPFAM" id="SSF52980">
    <property type="entry name" value="Restriction endonuclease-like"/>
    <property type="match status" value="1"/>
</dbReference>
<evidence type="ECO:0000256" key="2">
    <source>
        <dbReference type="ARBA" id="ARBA00022759"/>
    </source>
</evidence>
<dbReference type="Pfam" id="PF09233">
    <property type="entry name" value="Endonuc-EcoRV"/>
    <property type="match status" value="1"/>
</dbReference>
<evidence type="ECO:0000256" key="4">
    <source>
        <dbReference type="SAM" id="MobiDB-lite"/>
    </source>
</evidence>
<evidence type="ECO:0000313" key="5">
    <source>
        <dbReference type="EMBL" id="NJX14945.1"/>
    </source>
</evidence>
<dbReference type="Proteomes" id="UP000760545">
    <property type="component" value="Unassembled WGS sequence"/>
</dbReference>
<evidence type="ECO:0000313" key="6">
    <source>
        <dbReference type="Proteomes" id="UP000760545"/>
    </source>
</evidence>
<dbReference type="InterPro" id="IPR011335">
    <property type="entry name" value="Restrct_endonuc-II-like"/>
</dbReference>
<organism evidence="5 6">
    <name type="scientific">Tamlana crocina</name>
    <dbReference type="NCBI Taxonomy" id="393006"/>
    <lineage>
        <taxon>Bacteria</taxon>
        <taxon>Pseudomonadati</taxon>
        <taxon>Bacteroidota</taxon>
        <taxon>Flavobacteriia</taxon>
        <taxon>Flavobacteriales</taxon>
        <taxon>Flavobacteriaceae</taxon>
        <taxon>Tamlana</taxon>
    </lineage>
</organism>
<feature type="region of interest" description="Disordered" evidence="4">
    <location>
        <begin position="270"/>
        <end position="289"/>
    </location>
</feature>
<keyword evidence="6" id="KW-1185">Reference proteome</keyword>
<gene>
    <name evidence="5" type="ORF">HC176_05535</name>
</gene>
<comment type="caution">
    <text evidence="5">The sequence shown here is derived from an EMBL/GenBank/DDBJ whole genome shotgun (WGS) entry which is preliminary data.</text>
</comment>
<dbReference type="RefSeq" id="WP_167917193.1">
    <property type="nucleotide sequence ID" value="NZ_JAAVJS010000006.1"/>
</dbReference>
<protein>
    <submittedName>
        <fullName evidence="5">Restriction endonuclease</fullName>
    </submittedName>
</protein>
<name>A0ABX1D9K8_9FLAO</name>
<evidence type="ECO:0000256" key="3">
    <source>
        <dbReference type="ARBA" id="ARBA00022801"/>
    </source>
</evidence>
<keyword evidence="1" id="KW-0540">Nuclease</keyword>
<accession>A0ABX1D9K8</accession>
<evidence type="ECO:0000256" key="1">
    <source>
        <dbReference type="ARBA" id="ARBA00022722"/>
    </source>
</evidence>
<dbReference type="EMBL" id="JAAVJS010000006">
    <property type="protein sequence ID" value="NJX14945.1"/>
    <property type="molecule type" value="Genomic_DNA"/>
</dbReference>
<dbReference type="InterPro" id="IPR015314">
    <property type="entry name" value="Restrct_endonuc_II_EcoRV"/>
</dbReference>
<sequence>MSDIKKEFLDKLKDFSKELTDYVSDKVGDWKVKGFIDIEKSVYTISSDTKIISKILEIQLFPKFKEFADQNGYEIVLAEKQNWYPDLSFVNKKKPKIKFAVDIKTTYRLDDYDGFCNGFTLGSHGEYFRKRTSTKNIQFPYAEYTSHICLGILYTRALSTDIDETKILQLNELDKITSVIKDLVFFAEEKWKISSYRSGSGNTANIGSVEYIDDILNGYGVFKNLGEKWFDEYWIDFGKIDLKDEKGKPILTPKGKIKKITNLKDYLNYRGEDDSKINPVRPKSKNKKK</sequence>
<keyword evidence="3" id="KW-0378">Hydrolase</keyword>